<dbReference type="InterPro" id="IPR036388">
    <property type="entry name" value="WH-like_DNA-bd_sf"/>
</dbReference>
<keyword evidence="2" id="KW-0808">Transferase</keyword>
<gene>
    <name evidence="7" type="ORF">FE257_004285</name>
</gene>
<dbReference type="InterPro" id="IPR001077">
    <property type="entry name" value="COMT_C"/>
</dbReference>
<feature type="domain" description="O-methyltransferase C-terminal" evidence="5">
    <location>
        <begin position="173"/>
        <end position="372"/>
    </location>
</feature>
<dbReference type="Gene3D" id="1.10.10.10">
    <property type="entry name" value="Winged helix-like DNA-binding domain superfamily/Winged helix DNA-binding domain"/>
    <property type="match status" value="1"/>
</dbReference>
<dbReference type="PROSITE" id="PS51683">
    <property type="entry name" value="SAM_OMT_II"/>
    <property type="match status" value="1"/>
</dbReference>
<keyword evidence="3" id="KW-0949">S-adenosyl-L-methionine</keyword>
<evidence type="ECO:0000256" key="3">
    <source>
        <dbReference type="ARBA" id="ARBA00022691"/>
    </source>
</evidence>
<dbReference type="Proteomes" id="UP001194746">
    <property type="component" value="Unassembled WGS sequence"/>
</dbReference>
<dbReference type="PANTHER" id="PTHR43712:SF5">
    <property type="entry name" value="O-METHYLTRANSFERASE ASQN-RELATED"/>
    <property type="match status" value="1"/>
</dbReference>
<comment type="caution">
    <text evidence="7">The sequence shown here is derived from an EMBL/GenBank/DDBJ whole genome shotgun (WGS) entry which is preliminary data.</text>
</comment>
<comment type="similarity">
    <text evidence="4">Belongs to the class I-like SAM-binding methyltransferase superfamily. Cation-independent O-methyltransferase family.</text>
</comment>
<evidence type="ECO:0000256" key="1">
    <source>
        <dbReference type="ARBA" id="ARBA00022603"/>
    </source>
</evidence>
<dbReference type="InterPro" id="IPR012967">
    <property type="entry name" value="COMT_dimerisation"/>
</dbReference>
<dbReference type="SUPFAM" id="SSF53335">
    <property type="entry name" value="S-adenosyl-L-methionine-dependent methyltransferases"/>
    <property type="match status" value="1"/>
</dbReference>
<accession>A0AAD4CRL7</accession>
<dbReference type="InterPro" id="IPR029063">
    <property type="entry name" value="SAM-dependent_MTases_sf"/>
</dbReference>
<evidence type="ECO:0000256" key="4">
    <source>
        <dbReference type="ARBA" id="ARBA00038277"/>
    </source>
</evidence>
<sequence>MTGSPIDSCDRPERMRRLATTINTCVTALSCEKERSSNLAQQLQGACEELLHQITNPRDYLLNLAQGHRIEAALQCITRFQLATIIPPHGAISLGEIALRANLPPQKCGRILRLLITAHIFDEPTPGAFAHNRTSLFLRDEQIHGMVAYYTGESLRVASFLADALDHWPDSQQRNETALNLAYNTPLPKFDFFATEPERAARFSRAMMGMASHDRFGLHHLIGAFDWAGLPPGATVVDVGASSGHCSHALATAFEHLNFVVQDLEGTVGNSQASRLKFMAHDFFRPQPVIADIYLLRWILHDYPDAEASAILRAQASVLRDGARIMIMDGVMMPPGVQPRSVERAYRQVDMAMMMMLNSRERDLSEWRTLFHQVDPRLRLVSTCKPLESSLSVTVLELTGSERP</sequence>
<feature type="domain" description="O-methyltransferase dimerisation" evidence="6">
    <location>
        <begin position="63"/>
        <end position="135"/>
    </location>
</feature>
<keyword evidence="1" id="KW-0489">Methyltransferase</keyword>
<keyword evidence="8" id="KW-1185">Reference proteome</keyword>
<protein>
    <recommendedName>
        <fullName evidence="9">O-methyltransferase domain-containing protein</fullName>
    </recommendedName>
</protein>
<dbReference type="AlphaFoldDB" id="A0AAD4CRL7"/>
<dbReference type="Pfam" id="PF08100">
    <property type="entry name" value="Dimerisation"/>
    <property type="match status" value="1"/>
</dbReference>
<organism evidence="7 8">
    <name type="scientific">Aspergillus nanangensis</name>
    <dbReference type="NCBI Taxonomy" id="2582783"/>
    <lineage>
        <taxon>Eukaryota</taxon>
        <taxon>Fungi</taxon>
        <taxon>Dikarya</taxon>
        <taxon>Ascomycota</taxon>
        <taxon>Pezizomycotina</taxon>
        <taxon>Eurotiomycetes</taxon>
        <taxon>Eurotiomycetidae</taxon>
        <taxon>Eurotiales</taxon>
        <taxon>Aspergillaceae</taxon>
        <taxon>Aspergillus</taxon>
        <taxon>Aspergillus subgen. Circumdati</taxon>
    </lineage>
</organism>
<dbReference type="InterPro" id="IPR016461">
    <property type="entry name" value="COMT-like"/>
</dbReference>
<reference evidence="7" key="2">
    <citation type="submission" date="2020-02" db="EMBL/GenBank/DDBJ databases">
        <authorList>
            <person name="Gilchrist C.L.M."/>
            <person name="Chooi Y.-H."/>
        </authorList>
    </citation>
    <scope>NUCLEOTIDE SEQUENCE</scope>
    <source>
        <strain evidence="7">MST-FP2251</strain>
    </source>
</reference>
<dbReference type="PANTHER" id="PTHR43712">
    <property type="entry name" value="PUTATIVE (AFU_ORTHOLOGUE AFUA_4G14580)-RELATED"/>
    <property type="match status" value="1"/>
</dbReference>
<name>A0AAD4CRL7_ASPNN</name>
<evidence type="ECO:0000256" key="2">
    <source>
        <dbReference type="ARBA" id="ARBA00022679"/>
    </source>
</evidence>
<evidence type="ECO:0000259" key="5">
    <source>
        <dbReference type="Pfam" id="PF00891"/>
    </source>
</evidence>
<evidence type="ECO:0000259" key="6">
    <source>
        <dbReference type="Pfam" id="PF08100"/>
    </source>
</evidence>
<dbReference type="SUPFAM" id="SSF46785">
    <property type="entry name" value="Winged helix' DNA-binding domain"/>
    <property type="match status" value="1"/>
</dbReference>
<proteinExistence type="inferred from homology"/>
<evidence type="ECO:0000313" key="7">
    <source>
        <dbReference type="EMBL" id="KAF9891429.1"/>
    </source>
</evidence>
<evidence type="ECO:0000313" key="8">
    <source>
        <dbReference type="Proteomes" id="UP001194746"/>
    </source>
</evidence>
<dbReference type="GO" id="GO:0008171">
    <property type="term" value="F:O-methyltransferase activity"/>
    <property type="evidence" value="ECO:0007669"/>
    <property type="project" value="InterPro"/>
</dbReference>
<dbReference type="EMBL" id="VCAU01000019">
    <property type="protein sequence ID" value="KAF9891429.1"/>
    <property type="molecule type" value="Genomic_DNA"/>
</dbReference>
<dbReference type="Pfam" id="PF00891">
    <property type="entry name" value="Methyltransf_2"/>
    <property type="match status" value="1"/>
</dbReference>
<dbReference type="Gene3D" id="3.40.50.150">
    <property type="entry name" value="Vaccinia Virus protein VP39"/>
    <property type="match status" value="1"/>
</dbReference>
<dbReference type="GO" id="GO:0032259">
    <property type="term" value="P:methylation"/>
    <property type="evidence" value="ECO:0007669"/>
    <property type="project" value="UniProtKB-KW"/>
</dbReference>
<reference evidence="7" key="1">
    <citation type="journal article" date="2019" name="Beilstein J. Org. Chem.">
        <title>Nanangenines: drimane sesquiterpenoids as the dominant metabolite cohort of a novel Australian fungus, Aspergillus nanangensis.</title>
        <authorList>
            <person name="Lacey H.J."/>
            <person name="Gilchrist C.L.M."/>
            <person name="Crombie A."/>
            <person name="Kalaitzis J.A."/>
            <person name="Vuong D."/>
            <person name="Rutledge P.J."/>
            <person name="Turner P."/>
            <person name="Pitt J.I."/>
            <person name="Lacey E."/>
            <person name="Chooi Y.H."/>
            <person name="Piggott A.M."/>
        </authorList>
    </citation>
    <scope>NUCLEOTIDE SEQUENCE</scope>
    <source>
        <strain evidence="7">MST-FP2251</strain>
    </source>
</reference>
<dbReference type="GO" id="GO:0044550">
    <property type="term" value="P:secondary metabolite biosynthetic process"/>
    <property type="evidence" value="ECO:0007669"/>
    <property type="project" value="UniProtKB-ARBA"/>
</dbReference>
<evidence type="ECO:0008006" key="9">
    <source>
        <dbReference type="Google" id="ProtNLM"/>
    </source>
</evidence>
<dbReference type="InterPro" id="IPR036390">
    <property type="entry name" value="WH_DNA-bd_sf"/>
</dbReference>